<feature type="domain" description="Tyrosine specific protein phosphatases" evidence="4">
    <location>
        <begin position="265"/>
        <end position="370"/>
    </location>
</feature>
<dbReference type="InterPro" id="IPR029021">
    <property type="entry name" value="Prot-tyrosine_phosphatase-like"/>
</dbReference>
<sequence>MNRGLPDTPSWLQTSQKLSHVNTLLQTLGERERQRETARRASRRRRSPVLNVLRSTERLHHYSVAAGYANKWGNRYLYSEPYDRTRVVVGIDEEQCVVGTGDASHGRYLNASWVREMFGGKWWIATQAPLPNTAHAFLSVILQPVTRPPQLLDASTTSQRCRVRTVVQLTKNVENGRVKAHPYFPAVIGASWTVPPEERVSAPSIKVTLLETKSIPEVHCIQSTVSIVPISSTGQEQEPITFRHMMYTAWPDHGVPEPEDRASLLAFIHLVDRSNKDTSSQPHSDELYPDPPIIVNCSAGIGRTGSFIALSSLLRAYDLFASDPVTNLTPLPASPLGPLPSEFKDDLVAQEVDSLREQRPGMVQRDEQIMLIYEVLAAAFS</sequence>
<feature type="region of interest" description="Disordered" evidence="2">
    <location>
        <begin position="25"/>
        <end position="47"/>
    </location>
</feature>
<dbReference type="InterPro" id="IPR050348">
    <property type="entry name" value="Protein-Tyr_Phosphatase"/>
</dbReference>
<evidence type="ECO:0000259" key="3">
    <source>
        <dbReference type="PROSITE" id="PS50055"/>
    </source>
</evidence>
<protein>
    <recommendedName>
        <fullName evidence="7">Tyrosine specific protein phosphatases domain-containing protein</fullName>
    </recommendedName>
</protein>
<keyword evidence="6" id="KW-1185">Reference proteome</keyword>
<organism evidence="5 6">
    <name type="scientific">Piloderma croceum (strain F 1598)</name>
    <dbReference type="NCBI Taxonomy" id="765440"/>
    <lineage>
        <taxon>Eukaryota</taxon>
        <taxon>Fungi</taxon>
        <taxon>Dikarya</taxon>
        <taxon>Basidiomycota</taxon>
        <taxon>Agaricomycotina</taxon>
        <taxon>Agaricomycetes</taxon>
        <taxon>Agaricomycetidae</taxon>
        <taxon>Atheliales</taxon>
        <taxon>Atheliaceae</taxon>
        <taxon>Piloderma</taxon>
    </lineage>
</organism>
<dbReference type="HOGENOM" id="CLU_001645_9_13_1"/>
<proteinExistence type="inferred from homology"/>
<dbReference type="PRINTS" id="PR00700">
    <property type="entry name" value="PRTYPHPHTASE"/>
</dbReference>
<evidence type="ECO:0000259" key="4">
    <source>
        <dbReference type="PROSITE" id="PS50056"/>
    </source>
</evidence>
<dbReference type="STRING" id="765440.A0A0C3FX40"/>
<dbReference type="InterPro" id="IPR000242">
    <property type="entry name" value="PTP_cat"/>
</dbReference>
<dbReference type="AlphaFoldDB" id="A0A0C3FX40"/>
<dbReference type="CDD" id="cd00047">
    <property type="entry name" value="PTPc"/>
    <property type="match status" value="1"/>
</dbReference>
<gene>
    <name evidence="5" type="ORF">PILCRDRAFT_813788</name>
</gene>
<accession>A0A0C3FX40</accession>
<dbReference type="SMART" id="SM00194">
    <property type="entry name" value="PTPc"/>
    <property type="match status" value="1"/>
</dbReference>
<evidence type="ECO:0000313" key="5">
    <source>
        <dbReference type="EMBL" id="KIM88805.1"/>
    </source>
</evidence>
<dbReference type="PANTHER" id="PTHR19134:SF449">
    <property type="entry name" value="TYROSINE-PROTEIN PHOSPHATASE 1"/>
    <property type="match status" value="1"/>
</dbReference>
<evidence type="ECO:0000256" key="1">
    <source>
        <dbReference type="ARBA" id="ARBA00009649"/>
    </source>
</evidence>
<name>A0A0C3FX40_PILCF</name>
<dbReference type="Gene3D" id="3.90.190.10">
    <property type="entry name" value="Protein tyrosine phosphatase superfamily"/>
    <property type="match status" value="1"/>
</dbReference>
<dbReference type="InParanoid" id="A0A0C3FX40"/>
<reference evidence="5 6" key="1">
    <citation type="submission" date="2014-04" db="EMBL/GenBank/DDBJ databases">
        <authorList>
            <consortium name="DOE Joint Genome Institute"/>
            <person name="Kuo A."/>
            <person name="Tarkka M."/>
            <person name="Buscot F."/>
            <person name="Kohler A."/>
            <person name="Nagy L.G."/>
            <person name="Floudas D."/>
            <person name="Copeland A."/>
            <person name="Barry K.W."/>
            <person name="Cichocki N."/>
            <person name="Veneault-Fourrey C."/>
            <person name="LaButti K."/>
            <person name="Lindquist E.A."/>
            <person name="Lipzen A."/>
            <person name="Lundell T."/>
            <person name="Morin E."/>
            <person name="Murat C."/>
            <person name="Sun H."/>
            <person name="Tunlid A."/>
            <person name="Henrissat B."/>
            <person name="Grigoriev I.V."/>
            <person name="Hibbett D.S."/>
            <person name="Martin F."/>
            <person name="Nordberg H.P."/>
            <person name="Cantor M.N."/>
            <person name="Hua S.X."/>
        </authorList>
    </citation>
    <scope>NUCLEOTIDE SEQUENCE [LARGE SCALE GENOMIC DNA]</scope>
    <source>
        <strain evidence="5 6">F 1598</strain>
    </source>
</reference>
<comment type="similarity">
    <text evidence="1">Belongs to the protein-tyrosine phosphatase family. Non-receptor class subfamily.</text>
</comment>
<evidence type="ECO:0000256" key="2">
    <source>
        <dbReference type="SAM" id="MobiDB-lite"/>
    </source>
</evidence>
<dbReference type="SUPFAM" id="SSF52799">
    <property type="entry name" value="(Phosphotyrosine protein) phosphatases II"/>
    <property type="match status" value="1"/>
</dbReference>
<evidence type="ECO:0008006" key="7">
    <source>
        <dbReference type="Google" id="ProtNLM"/>
    </source>
</evidence>
<dbReference type="OrthoDB" id="10253954at2759"/>
<feature type="compositionally biased region" description="Basic and acidic residues" evidence="2">
    <location>
        <begin position="29"/>
        <end position="39"/>
    </location>
</feature>
<evidence type="ECO:0000313" key="6">
    <source>
        <dbReference type="Proteomes" id="UP000054166"/>
    </source>
</evidence>
<dbReference type="PROSITE" id="PS50056">
    <property type="entry name" value="TYR_PHOSPHATASE_2"/>
    <property type="match status" value="1"/>
</dbReference>
<dbReference type="SMART" id="SM00404">
    <property type="entry name" value="PTPc_motif"/>
    <property type="match status" value="1"/>
</dbReference>
<dbReference type="FunCoup" id="A0A0C3FX40">
    <property type="interactions" value="523"/>
</dbReference>
<dbReference type="PANTHER" id="PTHR19134">
    <property type="entry name" value="RECEPTOR-TYPE TYROSINE-PROTEIN PHOSPHATASE"/>
    <property type="match status" value="1"/>
</dbReference>
<dbReference type="Pfam" id="PF00102">
    <property type="entry name" value="Y_phosphatase"/>
    <property type="match status" value="2"/>
</dbReference>
<dbReference type="GO" id="GO:0004725">
    <property type="term" value="F:protein tyrosine phosphatase activity"/>
    <property type="evidence" value="ECO:0007669"/>
    <property type="project" value="InterPro"/>
</dbReference>
<dbReference type="InterPro" id="IPR003595">
    <property type="entry name" value="Tyr_Pase_cat"/>
</dbReference>
<feature type="domain" description="Tyrosine-protein phosphatase" evidence="3">
    <location>
        <begin position="70"/>
        <end position="379"/>
    </location>
</feature>
<dbReference type="PROSITE" id="PS50055">
    <property type="entry name" value="TYR_PHOSPHATASE_PTP"/>
    <property type="match status" value="1"/>
</dbReference>
<dbReference type="InterPro" id="IPR000387">
    <property type="entry name" value="Tyr_Pase_dom"/>
</dbReference>
<dbReference type="EMBL" id="KN832976">
    <property type="protein sequence ID" value="KIM88805.1"/>
    <property type="molecule type" value="Genomic_DNA"/>
</dbReference>
<reference evidence="6" key="2">
    <citation type="submission" date="2015-01" db="EMBL/GenBank/DDBJ databases">
        <title>Evolutionary Origins and Diversification of the Mycorrhizal Mutualists.</title>
        <authorList>
            <consortium name="DOE Joint Genome Institute"/>
            <consortium name="Mycorrhizal Genomics Consortium"/>
            <person name="Kohler A."/>
            <person name="Kuo A."/>
            <person name="Nagy L.G."/>
            <person name="Floudas D."/>
            <person name="Copeland A."/>
            <person name="Barry K.W."/>
            <person name="Cichocki N."/>
            <person name="Veneault-Fourrey C."/>
            <person name="LaButti K."/>
            <person name="Lindquist E.A."/>
            <person name="Lipzen A."/>
            <person name="Lundell T."/>
            <person name="Morin E."/>
            <person name="Murat C."/>
            <person name="Riley R."/>
            <person name="Ohm R."/>
            <person name="Sun H."/>
            <person name="Tunlid A."/>
            <person name="Henrissat B."/>
            <person name="Grigoriev I.V."/>
            <person name="Hibbett D.S."/>
            <person name="Martin F."/>
        </authorList>
    </citation>
    <scope>NUCLEOTIDE SEQUENCE [LARGE SCALE GENOMIC DNA]</scope>
    <source>
        <strain evidence="6">F 1598</strain>
    </source>
</reference>
<dbReference type="Proteomes" id="UP000054166">
    <property type="component" value="Unassembled WGS sequence"/>
</dbReference>